<dbReference type="OrthoDB" id="6095882at2"/>
<feature type="transmembrane region" description="Helical" evidence="7">
    <location>
        <begin position="99"/>
        <end position="122"/>
    </location>
</feature>
<evidence type="ECO:0000313" key="9">
    <source>
        <dbReference type="EMBL" id="SEM84770.1"/>
    </source>
</evidence>
<keyword evidence="6 7" id="KW-0472">Membrane</keyword>
<reference evidence="9 10" key="1">
    <citation type="submission" date="2016-10" db="EMBL/GenBank/DDBJ databases">
        <authorList>
            <person name="de Groot N.N."/>
        </authorList>
    </citation>
    <scope>NUCLEOTIDE SEQUENCE [LARGE SCALE GENOMIC DNA]</scope>
    <source>
        <strain evidence="9 10">CGMCC 1.10836</strain>
    </source>
</reference>
<dbReference type="GO" id="GO:0005886">
    <property type="term" value="C:plasma membrane"/>
    <property type="evidence" value="ECO:0007669"/>
    <property type="project" value="UniProtKB-SubCell"/>
</dbReference>
<feature type="transmembrane region" description="Helical" evidence="7">
    <location>
        <begin position="163"/>
        <end position="183"/>
    </location>
</feature>
<evidence type="ECO:0000256" key="5">
    <source>
        <dbReference type="ARBA" id="ARBA00022989"/>
    </source>
</evidence>
<dbReference type="PANTHER" id="PTHR23517">
    <property type="entry name" value="RESISTANCE PROTEIN MDTM, PUTATIVE-RELATED-RELATED"/>
    <property type="match status" value="1"/>
</dbReference>
<dbReference type="SUPFAM" id="SSF103473">
    <property type="entry name" value="MFS general substrate transporter"/>
    <property type="match status" value="1"/>
</dbReference>
<evidence type="ECO:0000256" key="3">
    <source>
        <dbReference type="ARBA" id="ARBA00022475"/>
    </source>
</evidence>
<feature type="transmembrane region" description="Helical" evidence="7">
    <location>
        <begin position="332"/>
        <end position="356"/>
    </location>
</feature>
<dbReference type="Proteomes" id="UP000183002">
    <property type="component" value="Unassembled WGS sequence"/>
</dbReference>
<evidence type="ECO:0000256" key="2">
    <source>
        <dbReference type="ARBA" id="ARBA00022448"/>
    </source>
</evidence>
<keyword evidence="2" id="KW-0813">Transport</keyword>
<feature type="transmembrane region" description="Helical" evidence="7">
    <location>
        <begin position="134"/>
        <end position="157"/>
    </location>
</feature>
<comment type="subcellular location">
    <subcellularLocation>
        <location evidence="1">Cell membrane</location>
        <topology evidence="1">Multi-pass membrane protein</topology>
    </subcellularLocation>
</comment>
<organism evidence="9 10">
    <name type="scientific">Pseudorhodobacter antarcticus</name>
    <dbReference type="NCBI Taxonomy" id="1077947"/>
    <lineage>
        <taxon>Bacteria</taxon>
        <taxon>Pseudomonadati</taxon>
        <taxon>Pseudomonadota</taxon>
        <taxon>Alphaproteobacteria</taxon>
        <taxon>Rhodobacterales</taxon>
        <taxon>Paracoccaceae</taxon>
        <taxon>Pseudorhodobacter</taxon>
    </lineage>
</organism>
<dbReference type="RefSeq" id="WP_050520209.1">
    <property type="nucleotide sequence ID" value="NZ_FOCO01000003.1"/>
</dbReference>
<evidence type="ECO:0000256" key="4">
    <source>
        <dbReference type="ARBA" id="ARBA00022692"/>
    </source>
</evidence>
<dbReference type="EMBL" id="FOCO01000003">
    <property type="protein sequence ID" value="SEM84770.1"/>
    <property type="molecule type" value="Genomic_DNA"/>
</dbReference>
<evidence type="ECO:0000256" key="7">
    <source>
        <dbReference type="SAM" id="Phobius"/>
    </source>
</evidence>
<evidence type="ECO:0000259" key="8">
    <source>
        <dbReference type="PROSITE" id="PS50850"/>
    </source>
</evidence>
<dbReference type="InterPro" id="IPR011701">
    <property type="entry name" value="MFS"/>
</dbReference>
<keyword evidence="4 7" id="KW-0812">Transmembrane</keyword>
<dbReference type="GO" id="GO:0022857">
    <property type="term" value="F:transmembrane transporter activity"/>
    <property type="evidence" value="ECO:0007669"/>
    <property type="project" value="InterPro"/>
</dbReference>
<feature type="transmembrane region" description="Helical" evidence="7">
    <location>
        <begin position="45"/>
        <end position="68"/>
    </location>
</feature>
<feature type="transmembrane region" description="Helical" evidence="7">
    <location>
        <begin position="242"/>
        <end position="264"/>
    </location>
</feature>
<dbReference type="STRING" id="1077947.SAMN05216227_1003103"/>
<feature type="transmembrane region" description="Helical" evidence="7">
    <location>
        <begin position="75"/>
        <end position="93"/>
    </location>
</feature>
<dbReference type="InterPro" id="IPR020846">
    <property type="entry name" value="MFS_dom"/>
</dbReference>
<sequence length="390" mass="40562">MRASPLVIILILWGAGLGAAAQFGKISILFDRIASHYAGATDVTIGAVVSIVGLIGLIFGTTAGLLVQRLGYRRVLVWALWAGAVLSALQSLFPPLPVLLTLRAVEGFSHLALVVAAPVMIAQTAPLRHTGLAMTLWSSFFAVSFALTAWLGIPLVAAYGDSALFLAHAAYMAVFAILIRLTLPPDTPQTVPEPLTNLGRQHAQIYASPRLAAPAMGFFCYTLTYVALLTLLPPAIGGPHQAFIATAMPLVSIALSLTLGVWALTRVSGVYLVQLGFAATCAASLWLWATWGTGWQTVAAALTLAGTLGIVQGASFAAVAQLNPTAQSRARAAGAIAQLGNLGTTTGTPLLAALIVGQGATGLALFILLPSLLGIAIHSVQTHRRMLRPD</sequence>
<evidence type="ECO:0000256" key="1">
    <source>
        <dbReference type="ARBA" id="ARBA00004651"/>
    </source>
</evidence>
<evidence type="ECO:0000313" key="10">
    <source>
        <dbReference type="Proteomes" id="UP000183002"/>
    </source>
</evidence>
<keyword evidence="10" id="KW-1185">Reference proteome</keyword>
<feature type="transmembrane region" description="Helical" evidence="7">
    <location>
        <begin position="271"/>
        <end position="289"/>
    </location>
</feature>
<keyword evidence="5 7" id="KW-1133">Transmembrane helix</keyword>
<dbReference type="PROSITE" id="PS50850">
    <property type="entry name" value="MFS"/>
    <property type="match status" value="1"/>
</dbReference>
<feature type="transmembrane region" description="Helical" evidence="7">
    <location>
        <begin position="362"/>
        <end position="380"/>
    </location>
</feature>
<feature type="transmembrane region" description="Helical" evidence="7">
    <location>
        <begin position="218"/>
        <end position="236"/>
    </location>
</feature>
<dbReference type="Gene3D" id="1.20.1250.20">
    <property type="entry name" value="MFS general substrate transporter like domains"/>
    <property type="match status" value="1"/>
</dbReference>
<feature type="domain" description="Major facilitator superfamily (MFS) profile" evidence="8">
    <location>
        <begin position="8"/>
        <end position="388"/>
    </location>
</feature>
<dbReference type="Pfam" id="PF07690">
    <property type="entry name" value="MFS_1"/>
    <property type="match status" value="1"/>
</dbReference>
<gene>
    <name evidence="9" type="ORF">SAMN05216227_1003103</name>
</gene>
<keyword evidence="3" id="KW-1003">Cell membrane</keyword>
<proteinExistence type="predicted"/>
<feature type="transmembrane region" description="Helical" evidence="7">
    <location>
        <begin position="295"/>
        <end position="320"/>
    </location>
</feature>
<evidence type="ECO:0000256" key="6">
    <source>
        <dbReference type="ARBA" id="ARBA00023136"/>
    </source>
</evidence>
<protein>
    <submittedName>
        <fullName evidence="9">Predicted arabinose efflux permease, MFS family</fullName>
    </submittedName>
</protein>
<accession>A0A1H8BPG9</accession>
<name>A0A1H8BPG9_9RHOB</name>
<dbReference type="AlphaFoldDB" id="A0A1H8BPG9"/>
<dbReference type="InterPro" id="IPR050171">
    <property type="entry name" value="MFS_Transporters"/>
</dbReference>
<dbReference type="InterPro" id="IPR036259">
    <property type="entry name" value="MFS_trans_sf"/>
</dbReference>